<feature type="transmembrane region" description="Helical" evidence="1">
    <location>
        <begin position="112"/>
        <end position="131"/>
    </location>
</feature>
<sequence>MAAKRMLPLIALALIATGAIAILGEMVPDAAALAPSWALVSMSLGALALLAGLRAAGAPLRGLPERILLGWSLLLPVSPMAALYLLPVAAVLMVPKLAADGTWRPVARTVEWLTLVTGFGVLALTYVVFPGEQVMIGLVERGLLGAELALLGVLAGRVAMVVWARSGLTRVLTVS</sequence>
<feature type="transmembrane region" description="Helical" evidence="1">
    <location>
        <begin position="143"/>
        <end position="164"/>
    </location>
</feature>
<organism evidence="2 3">
    <name type="scientific">Nonomuraea soli</name>
    <dbReference type="NCBI Taxonomy" id="1032476"/>
    <lineage>
        <taxon>Bacteria</taxon>
        <taxon>Bacillati</taxon>
        <taxon>Actinomycetota</taxon>
        <taxon>Actinomycetes</taxon>
        <taxon>Streptosporangiales</taxon>
        <taxon>Streptosporangiaceae</taxon>
        <taxon>Nonomuraea</taxon>
    </lineage>
</organism>
<evidence type="ECO:0000256" key="1">
    <source>
        <dbReference type="SAM" id="Phobius"/>
    </source>
</evidence>
<dbReference type="Proteomes" id="UP000530928">
    <property type="component" value="Unassembled WGS sequence"/>
</dbReference>
<name>A0A7W0CI30_9ACTN</name>
<proteinExistence type="predicted"/>
<comment type="caution">
    <text evidence="2">The sequence shown here is derived from an EMBL/GenBank/DDBJ whole genome shotgun (WGS) entry which is preliminary data.</text>
</comment>
<feature type="transmembrane region" description="Helical" evidence="1">
    <location>
        <begin position="37"/>
        <end position="56"/>
    </location>
</feature>
<reference evidence="2 3" key="1">
    <citation type="submission" date="2020-07" db="EMBL/GenBank/DDBJ databases">
        <title>Genomic Encyclopedia of Type Strains, Phase IV (KMG-IV): sequencing the most valuable type-strain genomes for metagenomic binning, comparative biology and taxonomic classification.</title>
        <authorList>
            <person name="Goeker M."/>
        </authorList>
    </citation>
    <scope>NUCLEOTIDE SEQUENCE [LARGE SCALE GENOMIC DNA]</scope>
    <source>
        <strain evidence="2 3">DSM 45533</strain>
    </source>
</reference>
<keyword evidence="1" id="KW-0812">Transmembrane</keyword>
<keyword evidence="1" id="KW-0472">Membrane</keyword>
<keyword evidence="3" id="KW-1185">Reference proteome</keyword>
<evidence type="ECO:0000313" key="2">
    <source>
        <dbReference type="EMBL" id="MBA2891591.1"/>
    </source>
</evidence>
<evidence type="ECO:0000313" key="3">
    <source>
        <dbReference type="Proteomes" id="UP000530928"/>
    </source>
</evidence>
<dbReference type="AlphaFoldDB" id="A0A7W0CI30"/>
<dbReference type="RefSeq" id="WP_181610374.1">
    <property type="nucleotide sequence ID" value="NZ_BAABAM010000002.1"/>
</dbReference>
<keyword evidence="1" id="KW-1133">Transmembrane helix</keyword>
<gene>
    <name evidence="2" type="ORF">HNR30_002932</name>
</gene>
<protein>
    <submittedName>
        <fullName evidence="2">Uncharacterized protein</fullName>
    </submittedName>
</protein>
<accession>A0A7W0CI30</accession>
<dbReference type="EMBL" id="JACDUR010000003">
    <property type="protein sequence ID" value="MBA2891591.1"/>
    <property type="molecule type" value="Genomic_DNA"/>
</dbReference>
<feature type="transmembrane region" description="Helical" evidence="1">
    <location>
        <begin position="68"/>
        <end position="92"/>
    </location>
</feature>